<keyword evidence="5 7" id="KW-0975">Bacterial flagellum</keyword>
<evidence type="ECO:0000256" key="2">
    <source>
        <dbReference type="ARBA" id="ARBA00022692"/>
    </source>
</evidence>
<dbReference type="NCBIfam" id="TIGR03500">
    <property type="entry name" value="FliO_TIGR"/>
    <property type="match status" value="1"/>
</dbReference>
<dbReference type="Proteomes" id="UP001320148">
    <property type="component" value="Chromosome"/>
</dbReference>
<sequence length="133" mass="14361">MDAGSVQDITVLPDVGMLVLKSGGMLLVVLAVLLGCVFLLRRFSGMQNLATQGAVTVRGTYHLGPKERIMLVDVEGVRLLLGVTPSGIQTLHTFGRVEESAAAEEKAPSFFEHLFRRQLGKDVSPEKESEHGS</sequence>
<dbReference type="PANTHER" id="PTHR38766:SF1">
    <property type="entry name" value="FLAGELLAR PROTEIN FLIO"/>
    <property type="match status" value="1"/>
</dbReference>
<evidence type="ECO:0000256" key="7">
    <source>
        <dbReference type="RuleBase" id="RU362064"/>
    </source>
</evidence>
<evidence type="ECO:0000256" key="3">
    <source>
        <dbReference type="ARBA" id="ARBA00022989"/>
    </source>
</evidence>
<organism evidence="8 9">
    <name type="scientific">Desulfoluna limicola</name>
    <dbReference type="NCBI Taxonomy" id="2810562"/>
    <lineage>
        <taxon>Bacteria</taxon>
        <taxon>Pseudomonadati</taxon>
        <taxon>Thermodesulfobacteriota</taxon>
        <taxon>Desulfobacteria</taxon>
        <taxon>Desulfobacterales</taxon>
        <taxon>Desulfolunaceae</taxon>
        <taxon>Desulfoluna</taxon>
    </lineage>
</organism>
<keyword evidence="9" id="KW-1185">Reference proteome</keyword>
<reference evidence="8 9" key="1">
    <citation type="submission" date="2021-02" db="EMBL/GenBank/DDBJ databases">
        <title>Complete genome of Desulfoluna sp. strain ASN36.</title>
        <authorList>
            <person name="Takahashi A."/>
            <person name="Kojima H."/>
            <person name="Fukui M."/>
        </authorList>
    </citation>
    <scope>NUCLEOTIDE SEQUENCE [LARGE SCALE GENOMIC DNA]</scope>
    <source>
        <strain evidence="8 9">ASN36</strain>
    </source>
</reference>
<evidence type="ECO:0000256" key="6">
    <source>
        <dbReference type="ARBA" id="ARBA00037937"/>
    </source>
</evidence>
<keyword evidence="4 7" id="KW-0472">Membrane</keyword>
<keyword evidence="3 7" id="KW-1133">Transmembrane helix</keyword>
<proteinExistence type="inferred from homology"/>
<keyword evidence="1 7" id="KW-1003">Cell membrane</keyword>
<evidence type="ECO:0000313" key="9">
    <source>
        <dbReference type="Proteomes" id="UP001320148"/>
    </source>
</evidence>
<dbReference type="PANTHER" id="PTHR38766">
    <property type="entry name" value="FLAGELLAR PROTEIN FLIO"/>
    <property type="match status" value="1"/>
</dbReference>
<dbReference type="EMBL" id="AP024488">
    <property type="protein sequence ID" value="BCS99278.1"/>
    <property type="molecule type" value="Genomic_DNA"/>
</dbReference>
<evidence type="ECO:0000313" key="8">
    <source>
        <dbReference type="EMBL" id="BCS99278.1"/>
    </source>
</evidence>
<name>A0ABM7PP28_9BACT</name>
<accession>A0ABM7PP28</accession>
<evidence type="ECO:0000256" key="1">
    <source>
        <dbReference type="ARBA" id="ARBA00022475"/>
    </source>
</evidence>
<evidence type="ECO:0000256" key="4">
    <source>
        <dbReference type="ARBA" id="ARBA00023136"/>
    </source>
</evidence>
<gene>
    <name evidence="8" type="ORF">DSLASN_49100</name>
</gene>
<protein>
    <recommendedName>
        <fullName evidence="7">Flagellar protein</fullName>
    </recommendedName>
</protein>
<dbReference type="RefSeq" id="WP_236890621.1">
    <property type="nucleotide sequence ID" value="NZ_AP024488.1"/>
</dbReference>
<comment type="similarity">
    <text evidence="6 7">Belongs to the FliO/MopB family.</text>
</comment>
<keyword evidence="2 7" id="KW-0812">Transmembrane</keyword>
<feature type="transmembrane region" description="Helical" evidence="7">
    <location>
        <begin position="20"/>
        <end position="40"/>
    </location>
</feature>
<evidence type="ECO:0000256" key="5">
    <source>
        <dbReference type="ARBA" id="ARBA00023143"/>
    </source>
</evidence>
<dbReference type="InterPro" id="IPR052205">
    <property type="entry name" value="FliO/MopB"/>
</dbReference>
<comment type="subcellular location">
    <subcellularLocation>
        <location evidence="7">Cell membrane</location>
    </subcellularLocation>
    <subcellularLocation>
        <location evidence="7">Bacterial flagellum basal body</location>
    </subcellularLocation>
</comment>
<dbReference type="InterPro" id="IPR022781">
    <property type="entry name" value="Flagellar_biosynth_FliO"/>
</dbReference>
<dbReference type="Pfam" id="PF04347">
    <property type="entry name" value="FliO"/>
    <property type="match status" value="1"/>
</dbReference>